<dbReference type="EMBL" id="JBBMFE010000015">
    <property type="protein sequence ID" value="MEQ2473574.1"/>
    <property type="molecule type" value="Genomic_DNA"/>
</dbReference>
<comment type="caution">
    <text evidence="2">The sequence shown here is derived from an EMBL/GenBank/DDBJ whole genome shotgun (WGS) entry which is preliminary data.</text>
</comment>
<feature type="domain" description="HPt" evidence="1">
    <location>
        <begin position="41"/>
        <end position="107"/>
    </location>
</feature>
<evidence type="ECO:0000259" key="1">
    <source>
        <dbReference type="Pfam" id="PF01627"/>
    </source>
</evidence>
<dbReference type="Gene3D" id="1.20.120.160">
    <property type="entry name" value="HPT domain"/>
    <property type="match status" value="1"/>
</dbReference>
<evidence type="ECO:0000313" key="3">
    <source>
        <dbReference type="Proteomes" id="UP001438008"/>
    </source>
</evidence>
<keyword evidence="3" id="KW-1185">Reference proteome</keyword>
<protein>
    <submittedName>
        <fullName evidence="2">Hpt domain-containing protein</fullName>
    </submittedName>
</protein>
<dbReference type="InterPro" id="IPR008207">
    <property type="entry name" value="Sig_transdc_His_kin_Hpt_dom"/>
</dbReference>
<organism evidence="2 3">
    <name type="scientific">Laedolimicola intestinihominis</name>
    <dbReference type="NCBI Taxonomy" id="3133166"/>
    <lineage>
        <taxon>Bacteria</taxon>
        <taxon>Bacillati</taxon>
        <taxon>Bacillota</taxon>
        <taxon>Clostridia</taxon>
        <taxon>Lachnospirales</taxon>
        <taxon>Lachnospiraceae</taxon>
        <taxon>Laedolimicola</taxon>
    </lineage>
</organism>
<dbReference type="InterPro" id="IPR036641">
    <property type="entry name" value="HPT_dom_sf"/>
</dbReference>
<sequence>MTLEQFYAAVGGDYEQTLSRLPSEALVKKFVLKYVDDGTCKELAEAITNRDWATAFRAAHTLKGIALNLGFDALYTVSSKLTESLRGDKPLTDMSLWAAVDEKHKQIVDAISQIDA</sequence>
<dbReference type="Pfam" id="PF01627">
    <property type="entry name" value="Hpt"/>
    <property type="match status" value="1"/>
</dbReference>
<dbReference type="Proteomes" id="UP001438008">
    <property type="component" value="Unassembled WGS sequence"/>
</dbReference>
<dbReference type="SUPFAM" id="SSF47226">
    <property type="entry name" value="Histidine-containing phosphotransfer domain, HPT domain"/>
    <property type="match status" value="1"/>
</dbReference>
<dbReference type="RefSeq" id="WP_349165176.1">
    <property type="nucleotide sequence ID" value="NZ_JBBMFE010000015.1"/>
</dbReference>
<proteinExistence type="predicted"/>
<accession>A0ABV1FKI4</accession>
<gene>
    <name evidence="2" type="ORF">WMO29_13910</name>
</gene>
<evidence type="ECO:0000313" key="2">
    <source>
        <dbReference type="EMBL" id="MEQ2473574.1"/>
    </source>
</evidence>
<name>A0ABV1FKI4_9FIRM</name>
<reference evidence="2 3" key="1">
    <citation type="submission" date="2024-03" db="EMBL/GenBank/DDBJ databases">
        <title>Human intestinal bacterial collection.</title>
        <authorList>
            <person name="Pauvert C."/>
            <person name="Hitch T.C.A."/>
            <person name="Clavel T."/>
        </authorList>
    </citation>
    <scope>NUCLEOTIDE SEQUENCE [LARGE SCALE GENOMIC DNA]</scope>
    <source>
        <strain evidence="2 3">CLA-AA-H132</strain>
    </source>
</reference>